<comment type="caution">
    <text evidence="2">The sequence shown here is derived from an EMBL/GenBank/DDBJ whole genome shotgun (WGS) entry which is preliminary data.</text>
</comment>
<feature type="domain" description="Nudix hydrolase" evidence="1">
    <location>
        <begin position="2"/>
        <end position="128"/>
    </location>
</feature>
<accession>A0A1F6GD51</accession>
<evidence type="ECO:0000313" key="2">
    <source>
        <dbReference type="EMBL" id="OGG96037.1"/>
    </source>
</evidence>
<dbReference type="SUPFAM" id="SSF55811">
    <property type="entry name" value="Nudix"/>
    <property type="match status" value="1"/>
</dbReference>
<dbReference type="AlphaFoldDB" id="A0A1F6GD51"/>
<dbReference type="PROSITE" id="PS51462">
    <property type="entry name" value="NUDIX"/>
    <property type="match status" value="1"/>
</dbReference>
<reference evidence="2 3" key="1">
    <citation type="journal article" date="2016" name="Nat. Commun.">
        <title>Thousands of microbial genomes shed light on interconnected biogeochemical processes in an aquifer system.</title>
        <authorList>
            <person name="Anantharaman K."/>
            <person name="Brown C.T."/>
            <person name="Hug L.A."/>
            <person name="Sharon I."/>
            <person name="Castelle C.J."/>
            <person name="Probst A.J."/>
            <person name="Thomas B.C."/>
            <person name="Singh A."/>
            <person name="Wilkins M.J."/>
            <person name="Karaoz U."/>
            <person name="Brodie E.L."/>
            <person name="Williams K.H."/>
            <person name="Hubbard S.S."/>
            <person name="Banfield J.F."/>
        </authorList>
    </citation>
    <scope>NUCLEOTIDE SEQUENCE [LARGE SCALE GENOMIC DNA]</scope>
</reference>
<dbReference type="GO" id="GO:0003824">
    <property type="term" value="F:catalytic activity"/>
    <property type="evidence" value="ECO:0007669"/>
    <property type="project" value="UniProtKB-ARBA"/>
</dbReference>
<organism evidence="2 3">
    <name type="scientific">Candidatus Lambdaproteobacteria bacterium RIFOXYD2_FULL_50_16</name>
    <dbReference type="NCBI Taxonomy" id="1817772"/>
    <lineage>
        <taxon>Bacteria</taxon>
        <taxon>Pseudomonadati</taxon>
        <taxon>Pseudomonadota</taxon>
        <taxon>Candidatus Lambdaproteobacteria</taxon>
    </lineage>
</organism>
<dbReference type="Pfam" id="PF00293">
    <property type="entry name" value="NUDIX"/>
    <property type="match status" value="1"/>
</dbReference>
<protein>
    <recommendedName>
        <fullName evidence="1">Nudix hydrolase domain-containing protein</fullName>
    </recommendedName>
</protein>
<evidence type="ECO:0000313" key="3">
    <source>
        <dbReference type="Proteomes" id="UP000178449"/>
    </source>
</evidence>
<dbReference type="InterPro" id="IPR015797">
    <property type="entry name" value="NUDIX_hydrolase-like_dom_sf"/>
</dbReference>
<evidence type="ECO:0000259" key="1">
    <source>
        <dbReference type="PROSITE" id="PS51462"/>
    </source>
</evidence>
<dbReference type="Gene3D" id="3.90.79.10">
    <property type="entry name" value="Nucleoside Triphosphate Pyrophosphohydrolase"/>
    <property type="match status" value="1"/>
</dbReference>
<name>A0A1F6GD51_9PROT</name>
<dbReference type="InterPro" id="IPR000086">
    <property type="entry name" value="NUDIX_hydrolase_dom"/>
</dbReference>
<gene>
    <name evidence="2" type="ORF">A2527_11985</name>
</gene>
<dbReference type="EMBL" id="MFNE01000019">
    <property type="protein sequence ID" value="OGG96037.1"/>
    <property type="molecule type" value="Genomic_DNA"/>
</dbReference>
<sequence length="154" mass="17113">MEKTVAAVAVIRSPEGKTLWQLRDGDKPIDYPGHWGLFGGGLKPGEGQQNAMMRELKEELELVPSILWKLADFEHPKWLLNCFLIEMKIDLGALILHEGADLGLFTDEEVLSGSLTSPKFQTSHPVCPPLLELFQKVAQNQFLRFSGAVALSQT</sequence>
<dbReference type="Proteomes" id="UP000178449">
    <property type="component" value="Unassembled WGS sequence"/>
</dbReference>
<dbReference type="STRING" id="1817772.A2527_11985"/>
<proteinExistence type="predicted"/>